<dbReference type="GO" id="GO:0009986">
    <property type="term" value="C:cell surface"/>
    <property type="evidence" value="ECO:0007669"/>
    <property type="project" value="TreeGrafter"/>
</dbReference>
<feature type="disulfide bond" evidence="24">
    <location>
        <begin position="468"/>
        <end position="480"/>
    </location>
</feature>
<feature type="disulfide bond" evidence="24">
    <location>
        <begin position="527"/>
        <end position="531"/>
    </location>
</feature>
<dbReference type="GeneTree" id="ENSGT01150000286919"/>
<feature type="disulfide bond" evidence="24">
    <location>
        <begin position="636"/>
        <end position="641"/>
    </location>
</feature>
<feature type="disulfide bond" evidence="24">
    <location>
        <begin position="708"/>
        <end position="781"/>
    </location>
</feature>
<keyword evidence="17 25" id="KW-0401">Integrin</keyword>
<evidence type="ECO:0000256" key="4">
    <source>
        <dbReference type="ARBA" id="ARBA00022475"/>
    </source>
</evidence>
<evidence type="ECO:0000256" key="21">
    <source>
        <dbReference type="ARBA" id="ARBA00023257"/>
    </source>
</evidence>
<accession>A0AAQ6A8G5</accession>
<dbReference type="Pfam" id="PF00362">
    <property type="entry name" value="Integrin_beta"/>
    <property type="match status" value="1"/>
</dbReference>
<keyword evidence="9" id="KW-0732">Signal</keyword>
<evidence type="ECO:0000256" key="8">
    <source>
        <dbReference type="ARBA" id="ARBA00022723"/>
    </source>
</evidence>
<feature type="disulfide bond" evidence="24">
    <location>
        <begin position="695"/>
        <end position="698"/>
    </location>
</feature>
<evidence type="ECO:0000256" key="17">
    <source>
        <dbReference type="ARBA" id="ARBA00023037"/>
    </source>
</evidence>
<evidence type="ECO:0000256" key="16">
    <source>
        <dbReference type="ARBA" id="ARBA00023018"/>
    </source>
</evidence>
<reference evidence="31" key="2">
    <citation type="submission" date="2025-08" db="UniProtKB">
        <authorList>
            <consortium name="Ensembl"/>
        </authorList>
    </citation>
    <scope>IDENTIFICATION</scope>
</reference>
<evidence type="ECO:0000256" key="7">
    <source>
        <dbReference type="ARBA" id="ARBA00022692"/>
    </source>
</evidence>
<evidence type="ECO:0000256" key="5">
    <source>
        <dbReference type="ARBA" id="ARBA00022536"/>
    </source>
</evidence>
<evidence type="ECO:0000256" key="19">
    <source>
        <dbReference type="ARBA" id="ARBA00023157"/>
    </source>
</evidence>
<evidence type="ECO:0000256" key="18">
    <source>
        <dbReference type="ARBA" id="ARBA00023136"/>
    </source>
</evidence>
<dbReference type="GO" id="GO:0001968">
    <property type="term" value="F:fibronectin binding"/>
    <property type="evidence" value="ECO:0007669"/>
    <property type="project" value="TreeGrafter"/>
</dbReference>
<evidence type="ECO:0000256" key="13">
    <source>
        <dbReference type="ARBA" id="ARBA00022889"/>
    </source>
</evidence>
<feature type="disulfide bond" evidence="24">
    <location>
        <begin position="602"/>
        <end position="615"/>
    </location>
</feature>
<dbReference type="FunFam" id="2.10.25.10:FF:000036">
    <property type="entry name" value="Integrin beta"/>
    <property type="match status" value="1"/>
</dbReference>
<reference evidence="31" key="3">
    <citation type="submission" date="2025-09" db="UniProtKB">
        <authorList>
            <consortium name="Ensembl"/>
        </authorList>
    </citation>
    <scope>IDENTIFICATION</scope>
</reference>
<dbReference type="InterPro" id="IPR057073">
    <property type="entry name" value="EGF_integrin_2"/>
</dbReference>
<dbReference type="Ensembl" id="ENSAOCT00000040488.1">
    <property type="protein sequence ID" value="ENSAOCP00000073016.1"/>
    <property type="gene ID" value="ENSAOCG00000012710.2"/>
</dbReference>
<feature type="disulfide bond" evidence="24">
    <location>
        <begin position="617"/>
        <end position="622"/>
    </location>
</feature>
<organism evidence="31 32">
    <name type="scientific">Amphiprion ocellaris</name>
    <name type="common">Clown anemonefish</name>
    <dbReference type="NCBI Taxonomy" id="80972"/>
    <lineage>
        <taxon>Eukaryota</taxon>
        <taxon>Metazoa</taxon>
        <taxon>Chordata</taxon>
        <taxon>Craniata</taxon>
        <taxon>Vertebrata</taxon>
        <taxon>Euteleostomi</taxon>
        <taxon>Actinopterygii</taxon>
        <taxon>Neopterygii</taxon>
        <taxon>Teleostei</taxon>
        <taxon>Neoteleostei</taxon>
        <taxon>Acanthomorphata</taxon>
        <taxon>Ovalentaria</taxon>
        <taxon>Pomacentridae</taxon>
        <taxon>Amphiprion</taxon>
    </lineage>
</organism>
<evidence type="ECO:0000256" key="14">
    <source>
        <dbReference type="ARBA" id="ARBA00022949"/>
    </source>
</evidence>
<evidence type="ECO:0000256" key="12">
    <source>
        <dbReference type="ARBA" id="ARBA00022842"/>
    </source>
</evidence>
<dbReference type="GO" id="GO:0005178">
    <property type="term" value="F:integrin binding"/>
    <property type="evidence" value="ECO:0007669"/>
    <property type="project" value="TreeGrafter"/>
</dbReference>
<keyword evidence="22" id="KW-0966">Cell projection</keyword>
<feature type="disulfide bond" evidence="24">
    <location>
        <begin position="500"/>
        <end position="749"/>
    </location>
</feature>
<dbReference type="Gene3D" id="4.10.1240.30">
    <property type="match status" value="1"/>
</dbReference>
<dbReference type="InterPro" id="IPR014836">
    <property type="entry name" value="Integrin_bsu_cyt_dom"/>
</dbReference>
<keyword evidence="10" id="KW-0677">Repeat</keyword>
<dbReference type="SUPFAM" id="SSF69687">
    <property type="entry name" value="Integrin beta tail domain"/>
    <property type="match status" value="1"/>
</dbReference>
<name>A0AAQ6A8G5_AMPOC</name>
<dbReference type="InterPro" id="IPR012896">
    <property type="entry name" value="Integrin_bsu_tail"/>
</dbReference>
<feature type="disulfide bond" evidence="24">
    <location>
        <begin position="542"/>
        <end position="554"/>
    </location>
</feature>
<dbReference type="InterPro" id="IPR016201">
    <property type="entry name" value="PSI"/>
</dbReference>
<feature type="disulfide bond" evidence="24">
    <location>
        <begin position="654"/>
        <end position="661"/>
    </location>
</feature>
<dbReference type="FunFam" id="3.30.1680.10:FF:000002">
    <property type="entry name" value="Integrin beta"/>
    <property type="match status" value="1"/>
</dbReference>
<dbReference type="Pfam" id="PF07965">
    <property type="entry name" value="Integrin_B_tail"/>
    <property type="match status" value="1"/>
</dbReference>
<feature type="transmembrane region" description="Helical" evidence="26">
    <location>
        <begin position="787"/>
        <end position="809"/>
    </location>
</feature>
<evidence type="ECO:0000313" key="32">
    <source>
        <dbReference type="Proteomes" id="UP001501940"/>
    </source>
</evidence>
<dbReference type="GO" id="GO:0030335">
    <property type="term" value="P:positive regulation of cell migration"/>
    <property type="evidence" value="ECO:0007669"/>
    <property type="project" value="UniProtKB-ARBA"/>
</dbReference>
<dbReference type="SUPFAM" id="SSF53300">
    <property type="entry name" value="vWA-like"/>
    <property type="match status" value="1"/>
</dbReference>
<feature type="domain" description="Integrin beta subunit cytoplasmic" evidence="29">
    <location>
        <begin position="810"/>
        <end position="856"/>
    </location>
</feature>
<evidence type="ECO:0000256" key="22">
    <source>
        <dbReference type="ARBA" id="ARBA00023273"/>
    </source>
</evidence>
<dbReference type="Pfam" id="PF18372">
    <property type="entry name" value="I-EGF_1"/>
    <property type="match status" value="1"/>
</dbReference>
<dbReference type="InterPro" id="IPR013111">
    <property type="entry name" value="EGF_extracell"/>
</dbReference>
<evidence type="ECO:0000256" key="15">
    <source>
        <dbReference type="ARBA" id="ARBA00022989"/>
    </source>
</evidence>
<dbReference type="Pfam" id="PF23105">
    <property type="entry name" value="EGF_integrin"/>
    <property type="match status" value="1"/>
</dbReference>
<reference evidence="31 32" key="1">
    <citation type="submission" date="2022-01" db="EMBL/GenBank/DDBJ databases">
        <title>A chromosome-scale genome assembly of the false clownfish, Amphiprion ocellaris.</title>
        <authorList>
            <person name="Ryu T."/>
        </authorList>
    </citation>
    <scope>NUCLEOTIDE SEQUENCE [LARGE SCALE GENOMIC DNA]</scope>
</reference>
<dbReference type="PROSITE" id="PS52047">
    <property type="entry name" value="I_EGF_2"/>
    <property type="match status" value="3"/>
</dbReference>
<dbReference type="FunFam" id="1.20.5.100:FF:000002">
    <property type="entry name" value="Integrin beta"/>
    <property type="match status" value="1"/>
</dbReference>
<dbReference type="SUPFAM" id="SSF103575">
    <property type="entry name" value="Plexin repeat"/>
    <property type="match status" value="1"/>
</dbReference>
<evidence type="ECO:0000313" key="31">
    <source>
        <dbReference type="Ensembl" id="ENSAOCP00000073016.1"/>
    </source>
</evidence>
<feature type="disulfide bond" evidence="24">
    <location>
        <begin position="107"/>
        <end position="143"/>
    </location>
</feature>
<feature type="domain" description="Integrin beta subunit VWA" evidence="27">
    <location>
        <begin position="103"/>
        <end position="529"/>
    </location>
</feature>
<dbReference type="GO" id="GO:0033627">
    <property type="term" value="P:cell adhesion mediated by integrin"/>
    <property type="evidence" value="ECO:0007669"/>
    <property type="project" value="TreeGrafter"/>
</dbReference>
<dbReference type="Gene3D" id="2.10.25.10">
    <property type="entry name" value="Laminin"/>
    <property type="match status" value="4"/>
</dbReference>
<keyword evidence="11" id="KW-0106">Calcium</keyword>
<comment type="subcellular location">
    <subcellularLocation>
        <location evidence="2">Cell junction</location>
    </subcellularLocation>
    <subcellularLocation>
        <location evidence="25">Cell membrane</location>
        <topology evidence="25">Single-pass type I membrane protein</topology>
    </subcellularLocation>
    <subcellularLocation>
        <location evidence="1">Cell projection</location>
        <location evidence="1">Lamellipodium membrane</location>
    </subcellularLocation>
    <subcellularLocation>
        <location evidence="23">Postsynaptic cell membrane</location>
        <topology evidence="23">Single-pass type I membrane protein</topology>
    </subcellularLocation>
</comment>
<feature type="disulfide bond" evidence="24">
    <location>
        <begin position="702"/>
        <end position="711"/>
    </location>
</feature>
<dbReference type="Gene3D" id="2.60.40.1510">
    <property type="entry name" value="ntegrin, alpha v. Chain A, domain 3"/>
    <property type="match status" value="1"/>
</dbReference>
<keyword evidence="18 26" id="KW-0472">Membrane</keyword>
<dbReference type="FunFam" id="4.10.1240.30:FF:000001">
    <property type="entry name" value="Integrin beta"/>
    <property type="match status" value="1"/>
</dbReference>
<dbReference type="Gene3D" id="3.30.1680.10">
    <property type="entry name" value="ligand-binding face of the semaphorins, domain 2"/>
    <property type="match status" value="1"/>
</dbReference>
<evidence type="ECO:0000256" key="26">
    <source>
        <dbReference type="SAM" id="Phobius"/>
    </source>
</evidence>
<dbReference type="GO" id="GO:0007229">
    <property type="term" value="P:integrin-mediated signaling pathway"/>
    <property type="evidence" value="ECO:0007669"/>
    <property type="project" value="UniProtKB-KW"/>
</dbReference>
<evidence type="ECO:0000256" key="1">
    <source>
        <dbReference type="ARBA" id="ARBA00004121"/>
    </source>
</evidence>
<feature type="disulfide bond" evidence="24">
    <location>
        <begin position="675"/>
        <end position="680"/>
    </location>
</feature>
<evidence type="ECO:0000256" key="10">
    <source>
        <dbReference type="ARBA" id="ARBA00022737"/>
    </source>
</evidence>
<keyword evidence="15 26" id="KW-1133">Transmembrane helix</keyword>
<feature type="disulfide bond" evidence="24">
    <location>
        <begin position="677"/>
        <end position="725"/>
    </location>
</feature>
<dbReference type="InterPro" id="IPR015812">
    <property type="entry name" value="Integrin_bsu"/>
</dbReference>
<feature type="domain" description="Integrin beta subunit tail" evidence="30">
    <location>
        <begin position="702"/>
        <end position="786"/>
    </location>
</feature>
<evidence type="ECO:0000256" key="9">
    <source>
        <dbReference type="ARBA" id="ARBA00022729"/>
    </source>
</evidence>
<feature type="domain" description="PSI" evidence="28">
    <location>
        <begin position="95"/>
        <end position="144"/>
    </location>
</feature>
<keyword evidence="7 25" id="KW-0812">Transmembrane</keyword>
<keyword evidence="8" id="KW-0479">Metal-binding</keyword>
<evidence type="ECO:0000259" key="30">
    <source>
        <dbReference type="SMART" id="SM01242"/>
    </source>
</evidence>
<dbReference type="PANTHER" id="PTHR10082">
    <property type="entry name" value="INTEGRIN BETA SUBUNIT"/>
    <property type="match status" value="1"/>
</dbReference>
<dbReference type="AlphaFoldDB" id="A0AAQ6A8G5"/>
<dbReference type="PROSITE" id="PS00243">
    <property type="entry name" value="I_EGF_1"/>
    <property type="match status" value="1"/>
</dbReference>
<dbReference type="GO" id="GO:0005925">
    <property type="term" value="C:focal adhesion"/>
    <property type="evidence" value="ECO:0007669"/>
    <property type="project" value="TreeGrafter"/>
</dbReference>
<evidence type="ECO:0000256" key="6">
    <source>
        <dbReference type="ARBA" id="ARBA00022553"/>
    </source>
</evidence>
<feature type="disulfide bond" evidence="24">
    <location>
        <begin position="326"/>
        <end position="367"/>
    </location>
</feature>
<dbReference type="Pfam" id="PF17205">
    <property type="entry name" value="PSI_integrin"/>
    <property type="match status" value="1"/>
</dbReference>
<keyword evidence="16" id="KW-0770">Synapse</keyword>
<evidence type="ECO:0000259" key="27">
    <source>
        <dbReference type="SMART" id="SM00187"/>
    </source>
</evidence>
<keyword evidence="19 24" id="KW-1015">Disulfide bond</keyword>
<comment type="similarity">
    <text evidence="3 25">Belongs to the integrin beta chain family.</text>
</comment>
<dbReference type="GO" id="GO:0046872">
    <property type="term" value="F:metal ion binding"/>
    <property type="evidence" value="ECO:0007669"/>
    <property type="project" value="UniProtKB-KW"/>
</dbReference>
<dbReference type="PANTHER" id="PTHR10082:SF25">
    <property type="entry name" value="INTEGRIN BETA-3"/>
    <property type="match status" value="1"/>
</dbReference>
<feature type="disulfide bond" evidence="24">
    <location>
        <begin position="96"/>
        <end position="529"/>
    </location>
</feature>
<sequence length="856" mass="94625">MVTLYVMTCCILDHHHQRYKACSLIILLTYQFKHAAALRSDWMKVGVSLTNRRKKTTRRNQQRTQSLLRSSADMKASIETIILLFLFSNACGSNICTSRGVTTCQQCLAVDPSCAWCSQEEYGRGGSGASRCDLKQNLLNEGCSQDAVEFPISTLTIQNDDPLSSKASGAGDVVTQVRPQKLHMTLRPGDAKRFTVSVKQVEDYPVDLYYLMDLSYSMRDDLVRLRTLGNELAVTMGRTTSNLRMGFGAFVDKTVSPYMYMHPPEAVTNPCWGIGQQCQAQFGFKHVLSLTEKVNRFTEEVEKQRVSRNRDAPEGGFDAIMQAVVCKDKIGWRPDASHLLVFTTDAKTHIALDGRIAGIVQPNDGKCHLDNDNNYNETTVLDYPSLGLMTEKMSENNINLIFAVTSFVVPLYKEYSKLIPGTTVGTLSDDSGNVIELIEQAYAKIRSKVQLELLGVPEELNLAFNATCLNGEIIPGIKSCSGLKIGDTVSFSVEAQLRGCPKEKSRSFTIKPLGFKDSLEVTVDFACSCACEAMAEENSPLCNNGNGTYECGVCQCHEGHLGPRCECSVEDYSPSDESNCRPKPDSPVCSGRGDCLCGQCSCHSNEFGQVWGKFCECDDFNCLRFKGALCSDHGKCNCGFCQCDAGWKGENCNCTTRTDTCMSHIGLLCSGRGSCECGVCQCTQPGAYGATCEKCPTCPDSCTIKKECVECQHFKRGQYSDDNSCNRICRDEIQLTEELVFHDTNAVNCSYKDENDCIVHFQYFEDDSGKSILFVMKEPECPEGPDILVVLLAVAGAILLLGLIGLLIWKLLITIHDRREFAKFEEERAKAKWDTGNNPLYKGATSTFTNVAYRGN</sequence>
<feature type="disulfide bond" evidence="24">
    <location>
        <begin position="117"/>
        <end position="132"/>
    </location>
</feature>
<dbReference type="GO" id="GO:0045124">
    <property type="term" value="P:regulation of bone resorption"/>
    <property type="evidence" value="ECO:0007669"/>
    <property type="project" value="UniProtKB-ARBA"/>
</dbReference>
<evidence type="ECO:0000259" key="28">
    <source>
        <dbReference type="SMART" id="SM00423"/>
    </source>
</evidence>
<dbReference type="FunFam" id="2.10.25.10:FF:000075">
    <property type="entry name" value="Integrin beta"/>
    <property type="match status" value="1"/>
</dbReference>
<dbReference type="GO" id="GO:0008284">
    <property type="term" value="P:positive regulation of cell population proliferation"/>
    <property type="evidence" value="ECO:0007669"/>
    <property type="project" value="UniProtKB-ARBA"/>
</dbReference>
<dbReference type="PIRSF" id="PIRSF002512">
    <property type="entry name" value="Integrin_B"/>
    <property type="match status" value="1"/>
</dbReference>
<evidence type="ECO:0000256" key="11">
    <source>
        <dbReference type="ARBA" id="ARBA00022837"/>
    </source>
</evidence>
<evidence type="ECO:0000259" key="29">
    <source>
        <dbReference type="SMART" id="SM01241"/>
    </source>
</evidence>
<evidence type="ECO:0000256" key="3">
    <source>
        <dbReference type="ARBA" id="ARBA00007449"/>
    </source>
</evidence>
<dbReference type="InterPro" id="IPR002369">
    <property type="entry name" value="Integrin_bsu_VWA"/>
</dbReference>
<evidence type="ECO:0000256" key="23">
    <source>
        <dbReference type="ARBA" id="ARBA00035006"/>
    </source>
</evidence>
<feature type="disulfide bond" evidence="24">
    <location>
        <begin position="597"/>
        <end position="630"/>
    </location>
</feature>
<dbReference type="GO" id="GO:0008305">
    <property type="term" value="C:integrin complex"/>
    <property type="evidence" value="ECO:0007669"/>
    <property type="project" value="TreeGrafter"/>
</dbReference>
<dbReference type="SUPFAM" id="SSF57196">
    <property type="entry name" value="EGF/Laminin"/>
    <property type="match status" value="2"/>
</dbReference>
<protein>
    <recommendedName>
        <fullName evidence="25">Integrin beta</fullName>
    </recommendedName>
</protein>
<dbReference type="Proteomes" id="UP001501940">
    <property type="component" value="Chromosome 19"/>
</dbReference>
<dbReference type="FunFam" id="3.40.50.410:FF:000002">
    <property type="entry name" value="Integrin beta"/>
    <property type="match status" value="1"/>
</dbReference>
<dbReference type="GO" id="GO:0045211">
    <property type="term" value="C:postsynaptic membrane"/>
    <property type="evidence" value="ECO:0007669"/>
    <property type="project" value="UniProtKB-SubCell"/>
</dbReference>
<feature type="disulfide bond" evidence="24">
    <location>
        <begin position="271"/>
        <end position="278"/>
    </location>
</feature>
<dbReference type="InterPro" id="IPR033760">
    <property type="entry name" value="Integrin_beta_N"/>
</dbReference>
<dbReference type="Pfam" id="PF07974">
    <property type="entry name" value="EGF_2"/>
    <property type="match status" value="1"/>
</dbReference>
<keyword evidence="13 25" id="KW-0130">Cell adhesion</keyword>
<dbReference type="SMART" id="SM00187">
    <property type="entry name" value="INB"/>
    <property type="match status" value="1"/>
</dbReference>
<dbReference type="SMART" id="SM00423">
    <property type="entry name" value="PSI"/>
    <property type="match status" value="1"/>
</dbReference>
<feature type="disulfide bond" evidence="24">
    <location>
        <begin position="556"/>
        <end position="565"/>
    </location>
</feature>
<dbReference type="InterPro" id="IPR036349">
    <property type="entry name" value="Integrin_bsu_tail_dom_sf"/>
</dbReference>
<evidence type="ECO:0000256" key="2">
    <source>
        <dbReference type="ARBA" id="ARBA00004282"/>
    </source>
</evidence>
<feature type="disulfide bond" evidence="24">
    <location>
        <begin position="595"/>
        <end position="600"/>
    </location>
</feature>
<feature type="disulfide bond" evidence="24">
    <location>
        <begin position="638"/>
        <end position="669"/>
    </location>
</feature>
<dbReference type="SMART" id="SM01242">
    <property type="entry name" value="Integrin_B_tail"/>
    <property type="match status" value="1"/>
</dbReference>
<dbReference type="PRINTS" id="PR01186">
    <property type="entry name" value="INTEGRINB"/>
</dbReference>
<keyword evidence="20" id="KW-0325">Glycoprotein</keyword>
<dbReference type="InterPro" id="IPR040622">
    <property type="entry name" value="EGF_integrin_1"/>
</dbReference>
<evidence type="ECO:0000256" key="25">
    <source>
        <dbReference type="RuleBase" id="RU000633"/>
    </source>
</evidence>
<dbReference type="InterPro" id="IPR036465">
    <property type="entry name" value="vWFA_dom_sf"/>
</dbReference>
<evidence type="ECO:0000256" key="24">
    <source>
        <dbReference type="PIRSR" id="PIRSR002512-1"/>
    </source>
</evidence>
<keyword evidence="21" id="KW-0628">Postsynaptic cell membrane</keyword>
<dbReference type="GO" id="GO:0016477">
    <property type="term" value="P:cell migration"/>
    <property type="evidence" value="ECO:0007669"/>
    <property type="project" value="TreeGrafter"/>
</dbReference>
<evidence type="ECO:0000256" key="20">
    <source>
        <dbReference type="ARBA" id="ARBA00023180"/>
    </source>
</evidence>
<feature type="disulfide bond" evidence="24">
    <location>
        <begin position="551"/>
        <end position="589"/>
    </location>
</feature>
<dbReference type="GO" id="GO:0070527">
    <property type="term" value="P:platelet aggregation"/>
    <property type="evidence" value="ECO:0007669"/>
    <property type="project" value="TreeGrafter"/>
</dbReference>
<keyword evidence="5" id="KW-0245">EGF-like domain</keyword>
<keyword evidence="12" id="KW-0460">Magnesium</keyword>
<dbReference type="InterPro" id="IPR057243">
    <property type="entry name" value="Integrin_I-EGF_CS"/>
</dbReference>
<feature type="disulfide bond" evidence="24">
    <location>
        <begin position="104"/>
        <end position="114"/>
    </location>
</feature>
<feature type="disulfide bond" evidence="24">
    <location>
        <begin position="643"/>
        <end position="652"/>
    </location>
</feature>
<dbReference type="GO" id="GO:0070051">
    <property type="term" value="F:fibrinogen binding"/>
    <property type="evidence" value="ECO:0007669"/>
    <property type="project" value="TreeGrafter"/>
</dbReference>
<dbReference type="GO" id="GO:0031258">
    <property type="term" value="C:lamellipodium membrane"/>
    <property type="evidence" value="ECO:0007669"/>
    <property type="project" value="UniProtKB-SubCell"/>
</dbReference>
<keyword evidence="4" id="KW-1003">Cell membrane</keyword>
<dbReference type="GO" id="GO:0007160">
    <property type="term" value="P:cell-matrix adhesion"/>
    <property type="evidence" value="ECO:0007669"/>
    <property type="project" value="TreeGrafter"/>
</dbReference>
<dbReference type="Gene3D" id="1.20.5.100">
    <property type="entry name" value="Cytochrome c1, transmembrane anchor, C-terminal"/>
    <property type="match status" value="1"/>
</dbReference>
<keyword evidence="32" id="KW-1185">Reference proteome</keyword>
<dbReference type="SUPFAM" id="SSF69179">
    <property type="entry name" value="Integrin domains"/>
    <property type="match status" value="1"/>
</dbReference>
<feature type="disulfide bond" evidence="24">
    <location>
        <begin position="682"/>
        <end position="692"/>
    </location>
</feature>
<dbReference type="Gene3D" id="3.40.50.410">
    <property type="entry name" value="von Willebrand factor, type A domain"/>
    <property type="match status" value="1"/>
</dbReference>
<keyword evidence="6" id="KW-0597">Phosphoprotein</keyword>
<dbReference type="InterPro" id="IPR032695">
    <property type="entry name" value="Integrin_dom_sf"/>
</dbReference>
<keyword evidence="14" id="KW-0965">Cell junction</keyword>
<dbReference type="Pfam" id="PF08725">
    <property type="entry name" value="Integrin_b_cyt"/>
    <property type="match status" value="1"/>
</dbReference>
<dbReference type="SMART" id="SM01241">
    <property type="entry name" value="Integrin_b_cyt"/>
    <property type="match status" value="1"/>
</dbReference>
<proteinExistence type="inferred from homology"/>
<feature type="disulfide bond" evidence="24">
    <location>
        <begin position="729"/>
        <end position="757"/>
    </location>
</feature>